<evidence type="ECO:0000256" key="1">
    <source>
        <dbReference type="SAM" id="Phobius"/>
    </source>
</evidence>
<organism evidence="2 3">
    <name type="scientific">Brockia lithotrophica</name>
    <dbReference type="NCBI Taxonomy" id="933949"/>
    <lineage>
        <taxon>Bacteria</taxon>
        <taxon>Bacillati</taxon>
        <taxon>Bacillota</taxon>
        <taxon>Bacilli</taxon>
        <taxon>Bacillales</taxon>
        <taxon>Bacillales Family X. Incertae Sedis</taxon>
        <taxon>Brockia</taxon>
    </lineage>
</organism>
<keyword evidence="1" id="KW-0472">Membrane</keyword>
<feature type="transmembrane region" description="Helical" evidence="1">
    <location>
        <begin position="7"/>
        <end position="26"/>
    </location>
</feature>
<dbReference type="AlphaFoldDB" id="A0A660KVK8"/>
<keyword evidence="1" id="KW-0812">Transmembrane</keyword>
<protein>
    <submittedName>
        <fullName evidence="2">Uncharacterized protein</fullName>
    </submittedName>
</protein>
<keyword evidence="3" id="KW-1185">Reference proteome</keyword>
<name>A0A660KVK8_9BACL</name>
<gene>
    <name evidence="2" type="ORF">C7438_1544</name>
</gene>
<dbReference type="OrthoDB" id="1696612at2"/>
<evidence type="ECO:0000313" key="3">
    <source>
        <dbReference type="Proteomes" id="UP000267019"/>
    </source>
</evidence>
<proteinExistence type="predicted"/>
<evidence type="ECO:0000313" key="2">
    <source>
        <dbReference type="EMBL" id="RKQ83884.1"/>
    </source>
</evidence>
<keyword evidence="1" id="KW-1133">Transmembrane helix</keyword>
<sequence>MRAERLFGILLGFLVGVSVFLTYRIWQEEPPLLPYARAVEPAPKKEGQLTPADFLWGVGIYRVGDDVRIVYGLPIGSLASAVRGPWREGSLLPSPYRTFTFTPLSPFPSSPSLPFAGVEAGEIEEFGLWEDLPLAERPARGGSFLRAGQTLYVGEAVPEGWTPLTPYLDRSVPAREFPRGEGRVPFVVPTSEIRLPVYRLAYETPSPEELLSRLFFDAPNFRAFRERTGAQIFTNGVESVRFGRDGQVTYFAPALRRDEGTHPSPLSSAAVFLNRHGGLLFPAAFVGEEREGGDVILHLVEHVEGFPLLVPGPTGPVPFGEIELRMNGPQVVEGRWPLRKRVSLEVLPEAVTLPPPSGEIQRPTPDALWLVAYEFVEGDTPGQGIARPRAYWWLPQTRRFVPTEGRGGGS</sequence>
<comment type="caution">
    <text evidence="2">The sequence shown here is derived from an EMBL/GenBank/DDBJ whole genome shotgun (WGS) entry which is preliminary data.</text>
</comment>
<dbReference type="Proteomes" id="UP000267019">
    <property type="component" value="Unassembled WGS sequence"/>
</dbReference>
<dbReference type="RefSeq" id="WP_121444785.1">
    <property type="nucleotide sequence ID" value="NZ_RBIJ01000005.1"/>
</dbReference>
<accession>A0A660KVK8</accession>
<dbReference type="EMBL" id="RBIJ01000005">
    <property type="protein sequence ID" value="RKQ83884.1"/>
    <property type="molecule type" value="Genomic_DNA"/>
</dbReference>
<reference evidence="2 3" key="1">
    <citation type="submission" date="2018-10" db="EMBL/GenBank/DDBJ databases">
        <title>Genomic Encyclopedia of Type Strains, Phase IV (KMG-IV): sequencing the most valuable type-strain genomes for metagenomic binning, comparative biology and taxonomic classification.</title>
        <authorList>
            <person name="Goeker M."/>
        </authorList>
    </citation>
    <scope>NUCLEOTIDE SEQUENCE [LARGE SCALE GENOMIC DNA]</scope>
    <source>
        <strain evidence="2 3">DSM 22653</strain>
    </source>
</reference>